<organism evidence="2 3">
    <name type="scientific">Bradyrhizobium brasilense</name>
    <dbReference type="NCBI Taxonomy" id="1419277"/>
    <lineage>
        <taxon>Bacteria</taxon>
        <taxon>Pseudomonadati</taxon>
        <taxon>Pseudomonadota</taxon>
        <taxon>Alphaproteobacteria</taxon>
        <taxon>Hyphomicrobiales</taxon>
        <taxon>Nitrobacteraceae</taxon>
        <taxon>Bradyrhizobium</taxon>
    </lineage>
</organism>
<protein>
    <submittedName>
        <fullName evidence="2">Two-component response regulator, AmiR/NasT family, consists of REC and RNA-binding antiterminator (ANTAR) domains</fullName>
    </submittedName>
</protein>
<dbReference type="Pfam" id="PF21332">
    <property type="entry name" value="AmiR_N"/>
    <property type="match status" value="1"/>
</dbReference>
<sequence length="195" mass="21534">MSKPSAFSLRGRKALVAIKDERDASIVRRQFERLGIEIVTWEPGASIDCRPDVTLIDDEFLPLTSPAQRTSLGRSPVIALLGTETPSRLKLVLDLDPASFLVKPLRSAGIYAALVLAFERSERTSELKQQVLKLEQRLRSRRVVLAAVLQVMHTHALAEPAAFALIRRAAMEQRKTIEELSAEITAKGSLPRATG</sequence>
<dbReference type="SMART" id="SM01012">
    <property type="entry name" value="ANTAR"/>
    <property type="match status" value="1"/>
</dbReference>
<accession>A0A1G6MQN7</accession>
<evidence type="ECO:0000313" key="2">
    <source>
        <dbReference type="EMBL" id="SDC57306.1"/>
    </source>
</evidence>
<dbReference type="InterPro" id="IPR049021">
    <property type="entry name" value="AmiR_N"/>
</dbReference>
<gene>
    <name evidence="2" type="ORF">SAMN05216337_1003328</name>
</gene>
<dbReference type="PIRSF" id="PIRSF036382">
    <property type="entry name" value="RR_antiterm"/>
    <property type="match status" value="1"/>
</dbReference>
<dbReference type="InterPro" id="IPR008327">
    <property type="entry name" value="Sig_transdc_resp-reg_antiterm"/>
</dbReference>
<reference evidence="2 3" key="1">
    <citation type="submission" date="2016-10" db="EMBL/GenBank/DDBJ databases">
        <authorList>
            <person name="de Groot N.N."/>
        </authorList>
    </citation>
    <scope>NUCLEOTIDE SEQUENCE [LARGE SCALE GENOMIC DNA]</scope>
    <source>
        <strain evidence="2 3">R5</strain>
    </source>
</reference>
<dbReference type="Proteomes" id="UP000199245">
    <property type="component" value="Unassembled WGS sequence"/>
</dbReference>
<dbReference type="InterPro" id="IPR011006">
    <property type="entry name" value="CheY-like_superfamily"/>
</dbReference>
<dbReference type="SUPFAM" id="SSF52172">
    <property type="entry name" value="CheY-like"/>
    <property type="match status" value="1"/>
</dbReference>
<proteinExistence type="predicted"/>
<evidence type="ECO:0000259" key="1">
    <source>
        <dbReference type="PROSITE" id="PS50921"/>
    </source>
</evidence>
<dbReference type="RefSeq" id="WP_092080040.1">
    <property type="nucleotide sequence ID" value="NZ_CP121669.1"/>
</dbReference>
<dbReference type="Pfam" id="PF03861">
    <property type="entry name" value="ANTAR"/>
    <property type="match status" value="1"/>
</dbReference>
<dbReference type="Gene3D" id="3.40.50.2300">
    <property type="match status" value="1"/>
</dbReference>
<dbReference type="PROSITE" id="PS50921">
    <property type="entry name" value="ANTAR"/>
    <property type="match status" value="1"/>
</dbReference>
<dbReference type="Gene3D" id="1.10.10.10">
    <property type="entry name" value="Winged helix-like DNA-binding domain superfamily/Winged helix DNA-binding domain"/>
    <property type="match status" value="1"/>
</dbReference>
<dbReference type="InterPro" id="IPR005561">
    <property type="entry name" value="ANTAR"/>
</dbReference>
<evidence type="ECO:0000313" key="3">
    <source>
        <dbReference type="Proteomes" id="UP000199245"/>
    </source>
</evidence>
<dbReference type="EMBL" id="FMZW01000003">
    <property type="protein sequence ID" value="SDC57306.1"/>
    <property type="molecule type" value="Genomic_DNA"/>
</dbReference>
<feature type="domain" description="ANTAR" evidence="1">
    <location>
        <begin position="124"/>
        <end position="185"/>
    </location>
</feature>
<dbReference type="AlphaFoldDB" id="A0A1G6MQN7"/>
<name>A0A1G6MQN7_9BRAD</name>
<dbReference type="GO" id="GO:0003723">
    <property type="term" value="F:RNA binding"/>
    <property type="evidence" value="ECO:0007669"/>
    <property type="project" value="InterPro"/>
</dbReference>
<dbReference type="InterPro" id="IPR036388">
    <property type="entry name" value="WH-like_DNA-bd_sf"/>
</dbReference>